<accession>A0A8X6V2W7</accession>
<reference evidence="1" key="1">
    <citation type="submission" date="2020-08" db="EMBL/GenBank/DDBJ databases">
        <title>Multicomponent nature underlies the extraordinary mechanical properties of spider dragline silk.</title>
        <authorList>
            <person name="Kono N."/>
            <person name="Nakamura H."/>
            <person name="Mori M."/>
            <person name="Yoshida Y."/>
            <person name="Ohtoshi R."/>
            <person name="Malay A.D."/>
            <person name="Moran D.A.P."/>
            <person name="Tomita M."/>
            <person name="Numata K."/>
            <person name="Arakawa K."/>
        </authorList>
    </citation>
    <scope>NUCLEOTIDE SEQUENCE</scope>
</reference>
<dbReference type="AlphaFoldDB" id="A0A8X6V2W7"/>
<evidence type="ECO:0000313" key="1">
    <source>
        <dbReference type="EMBL" id="GFY02647.1"/>
    </source>
</evidence>
<protein>
    <submittedName>
        <fullName evidence="1">Uncharacterized protein</fullName>
    </submittedName>
</protein>
<dbReference type="Proteomes" id="UP000887159">
    <property type="component" value="Unassembled WGS sequence"/>
</dbReference>
<dbReference type="EMBL" id="BMAU01021233">
    <property type="protein sequence ID" value="GFY02647.1"/>
    <property type="molecule type" value="Genomic_DNA"/>
</dbReference>
<sequence>MDPNQLQCYGISTGHMGHLRLSNSYLIDVERLDYPLIVSPHRSLNSYQGVISETDLLCAFKAEILERLADEDVTQLPSTSSSMTAVSTFSSTQAHVVLPASSAIPTIQCEYPLPILNSTSSTNYILHNLASSLPTEAHLDG</sequence>
<keyword evidence="2" id="KW-1185">Reference proteome</keyword>
<organism evidence="1 2">
    <name type="scientific">Trichonephila clavipes</name>
    <name type="common">Golden silk orbweaver</name>
    <name type="synonym">Nephila clavipes</name>
    <dbReference type="NCBI Taxonomy" id="2585209"/>
    <lineage>
        <taxon>Eukaryota</taxon>
        <taxon>Metazoa</taxon>
        <taxon>Ecdysozoa</taxon>
        <taxon>Arthropoda</taxon>
        <taxon>Chelicerata</taxon>
        <taxon>Arachnida</taxon>
        <taxon>Araneae</taxon>
        <taxon>Araneomorphae</taxon>
        <taxon>Entelegynae</taxon>
        <taxon>Araneoidea</taxon>
        <taxon>Nephilidae</taxon>
        <taxon>Trichonephila</taxon>
    </lineage>
</organism>
<proteinExistence type="predicted"/>
<name>A0A8X6V2W7_TRICX</name>
<comment type="caution">
    <text evidence="1">The sequence shown here is derived from an EMBL/GenBank/DDBJ whole genome shotgun (WGS) entry which is preliminary data.</text>
</comment>
<evidence type="ECO:0000313" key="2">
    <source>
        <dbReference type="Proteomes" id="UP000887159"/>
    </source>
</evidence>
<gene>
    <name evidence="1" type="ORF">TNCV_3505271</name>
</gene>